<accession>A0ABD5WMH8</accession>
<gene>
    <name evidence="1" type="ORF">ACFQJ6_18130</name>
</gene>
<dbReference type="AlphaFoldDB" id="A0ABD5WMH8"/>
<keyword evidence="2" id="KW-1185">Reference proteome</keyword>
<dbReference type="Proteomes" id="UP001596407">
    <property type="component" value="Unassembled WGS sequence"/>
</dbReference>
<dbReference type="GeneID" id="79304950"/>
<comment type="caution">
    <text evidence="1">The sequence shown here is derived from an EMBL/GenBank/DDBJ whole genome shotgun (WGS) entry which is preliminary data.</text>
</comment>
<name>A0ABD5WMH8_9EURY</name>
<sequence>MSKKDVLGALAALTGGLLSVGKGAILGVALVAVGAYVFAATRTRPTRDNLTAVVGNLAN</sequence>
<dbReference type="EMBL" id="JBHSZH010000005">
    <property type="protein sequence ID" value="MFC7081731.1"/>
    <property type="molecule type" value="Genomic_DNA"/>
</dbReference>
<organism evidence="1 2">
    <name type="scientific">Halorussus caseinilyticus</name>
    <dbReference type="NCBI Taxonomy" id="3034025"/>
    <lineage>
        <taxon>Archaea</taxon>
        <taxon>Methanobacteriati</taxon>
        <taxon>Methanobacteriota</taxon>
        <taxon>Stenosarchaea group</taxon>
        <taxon>Halobacteria</taxon>
        <taxon>Halobacteriales</taxon>
        <taxon>Haladaptataceae</taxon>
        <taxon>Halorussus</taxon>
    </lineage>
</organism>
<dbReference type="RefSeq" id="WP_276280322.1">
    <property type="nucleotide sequence ID" value="NZ_CP119809.1"/>
</dbReference>
<evidence type="ECO:0000313" key="2">
    <source>
        <dbReference type="Proteomes" id="UP001596407"/>
    </source>
</evidence>
<proteinExistence type="predicted"/>
<protein>
    <submittedName>
        <fullName evidence="1">Uncharacterized protein</fullName>
    </submittedName>
</protein>
<evidence type="ECO:0000313" key="1">
    <source>
        <dbReference type="EMBL" id="MFC7081731.1"/>
    </source>
</evidence>
<reference evidence="1 2" key="1">
    <citation type="journal article" date="2019" name="Int. J. Syst. Evol. Microbiol.">
        <title>The Global Catalogue of Microorganisms (GCM) 10K type strain sequencing project: providing services to taxonomists for standard genome sequencing and annotation.</title>
        <authorList>
            <consortium name="The Broad Institute Genomics Platform"/>
            <consortium name="The Broad Institute Genome Sequencing Center for Infectious Disease"/>
            <person name="Wu L."/>
            <person name="Ma J."/>
        </authorList>
    </citation>
    <scope>NUCLEOTIDE SEQUENCE [LARGE SCALE GENOMIC DNA]</scope>
    <source>
        <strain evidence="1 2">DT72</strain>
    </source>
</reference>